<name>A0A8J3BBH4_9ACTN</name>
<dbReference type="Gene3D" id="2.60.120.10">
    <property type="entry name" value="Jelly Rolls"/>
    <property type="match status" value="1"/>
</dbReference>
<dbReference type="PANTHER" id="PTHR43346:SF1">
    <property type="entry name" value="QUERCETIN 2,3-DIOXYGENASE-RELATED"/>
    <property type="match status" value="1"/>
</dbReference>
<gene>
    <name evidence="3" type="ORF">GCM10010123_36070</name>
</gene>
<proteinExistence type="predicted"/>
<dbReference type="Pfam" id="PF07883">
    <property type="entry name" value="Cupin_2"/>
    <property type="match status" value="1"/>
</dbReference>
<evidence type="ECO:0000313" key="3">
    <source>
        <dbReference type="EMBL" id="GGK02871.1"/>
    </source>
</evidence>
<protein>
    <submittedName>
        <fullName evidence="3">Cupin</fullName>
    </submittedName>
</protein>
<reference evidence="3" key="2">
    <citation type="submission" date="2020-09" db="EMBL/GenBank/DDBJ databases">
        <authorList>
            <person name="Sun Q."/>
            <person name="Ohkuma M."/>
        </authorList>
    </citation>
    <scope>NUCLEOTIDE SEQUENCE</scope>
    <source>
        <strain evidence="3">JCM 3090</strain>
    </source>
</reference>
<reference evidence="3" key="1">
    <citation type="journal article" date="2014" name="Int. J. Syst. Evol. Microbiol.">
        <title>Complete genome sequence of Corynebacterium casei LMG S-19264T (=DSM 44701T), isolated from a smear-ripened cheese.</title>
        <authorList>
            <consortium name="US DOE Joint Genome Institute (JGI-PGF)"/>
            <person name="Walter F."/>
            <person name="Albersmeier A."/>
            <person name="Kalinowski J."/>
            <person name="Ruckert C."/>
        </authorList>
    </citation>
    <scope>NUCLEOTIDE SEQUENCE</scope>
    <source>
        <strain evidence="3">JCM 3090</strain>
    </source>
</reference>
<dbReference type="SUPFAM" id="SSF51182">
    <property type="entry name" value="RmlC-like cupins"/>
    <property type="match status" value="1"/>
</dbReference>
<dbReference type="EMBL" id="BMQB01000008">
    <property type="protein sequence ID" value="GGK02871.1"/>
    <property type="molecule type" value="Genomic_DNA"/>
</dbReference>
<evidence type="ECO:0000313" key="4">
    <source>
        <dbReference type="Proteomes" id="UP000649739"/>
    </source>
</evidence>
<comment type="caution">
    <text evidence="3">The sequence shown here is derived from an EMBL/GenBank/DDBJ whole genome shotgun (WGS) entry which is preliminary data.</text>
</comment>
<dbReference type="AlphaFoldDB" id="A0A8J3BBH4"/>
<dbReference type="InterPro" id="IPR013096">
    <property type="entry name" value="Cupin_2"/>
</dbReference>
<dbReference type="Proteomes" id="UP000649739">
    <property type="component" value="Unassembled WGS sequence"/>
</dbReference>
<dbReference type="InterPro" id="IPR011051">
    <property type="entry name" value="RmlC_Cupin_sf"/>
</dbReference>
<evidence type="ECO:0000259" key="2">
    <source>
        <dbReference type="Pfam" id="PF07883"/>
    </source>
</evidence>
<evidence type="ECO:0000256" key="1">
    <source>
        <dbReference type="SAM" id="MobiDB-lite"/>
    </source>
</evidence>
<feature type="compositionally biased region" description="Basic and acidic residues" evidence="1">
    <location>
        <begin position="118"/>
        <end position="133"/>
    </location>
</feature>
<organism evidence="3 4">
    <name type="scientific">Pilimelia anulata</name>
    <dbReference type="NCBI Taxonomy" id="53371"/>
    <lineage>
        <taxon>Bacteria</taxon>
        <taxon>Bacillati</taxon>
        <taxon>Actinomycetota</taxon>
        <taxon>Actinomycetes</taxon>
        <taxon>Micromonosporales</taxon>
        <taxon>Micromonosporaceae</taxon>
        <taxon>Pilimelia</taxon>
    </lineage>
</organism>
<dbReference type="InterPro" id="IPR052538">
    <property type="entry name" value="Flavonoid_dioxygenase-like"/>
</dbReference>
<dbReference type="PANTHER" id="PTHR43346">
    <property type="entry name" value="LIGAND BINDING DOMAIN PROTEIN, PUTATIVE (AFU_ORTHOLOGUE AFUA_6G14370)-RELATED"/>
    <property type="match status" value="1"/>
</dbReference>
<feature type="region of interest" description="Disordered" evidence="1">
    <location>
        <begin position="109"/>
        <end position="133"/>
    </location>
</feature>
<accession>A0A8J3BBH4</accession>
<sequence>MTNALHGYHGDLLGAARAGDDFRRVLATTDHAQLVLMTLAPGEEIGSEVHHGVDQLLLVAAGAGESVVDGQRRPFGEGHAVLIPAGAEHNIVNTGAVPLRLVSLYGPAEHPPGTIHPTKADADRAEHDEPATA</sequence>
<keyword evidence="4" id="KW-1185">Reference proteome</keyword>
<feature type="domain" description="Cupin type-2" evidence="2">
    <location>
        <begin position="36"/>
        <end position="105"/>
    </location>
</feature>
<dbReference type="InterPro" id="IPR014710">
    <property type="entry name" value="RmlC-like_jellyroll"/>
</dbReference>
<dbReference type="RefSeq" id="WP_189171345.1">
    <property type="nucleotide sequence ID" value="NZ_BMQB01000008.1"/>
</dbReference>
<dbReference type="CDD" id="cd02223">
    <property type="entry name" value="cupin_Bh2720-like"/>
    <property type="match status" value="1"/>
</dbReference>